<evidence type="ECO:0000259" key="1">
    <source>
        <dbReference type="Pfam" id="PF00076"/>
    </source>
</evidence>
<dbReference type="STRING" id="857967.G0QME3"/>
<dbReference type="InterPro" id="IPR035979">
    <property type="entry name" value="RBD_domain_sf"/>
</dbReference>
<feature type="domain" description="RRM" evidence="1">
    <location>
        <begin position="2"/>
        <end position="68"/>
    </location>
</feature>
<dbReference type="Proteomes" id="UP000008983">
    <property type="component" value="Unassembled WGS sequence"/>
</dbReference>
<keyword evidence="3" id="KW-1185">Reference proteome</keyword>
<dbReference type="RefSeq" id="XP_004037598.1">
    <property type="nucleotide sequence ID" value="XM_004037550.1"/>
</dbReference>
<dbReference type="eggNOG" id="ENOG502R2WM">
    <property type="taxonomic scope" value="Eukaryota"/>
</dbReference>
<organism evidence="2 3">
    <name type="scientific">Ichthyophthirius multifiliis</name>
    <name type="common">White spot disease agent</name>
    <name type="synonym">Ich</name>
    <dbReference type="NCBI Taxonomy" id="5932"/>
    <lineage>
        <taxon>Eukaryota</taxon>
        <taxon>Sar</taxon>
        <taxon>Alveolata</taxon>
        <taxon>Ciliophora</taxon>
        <taxon>Intramacronucleata</taxon>
        <taxon>Oligohymenophorea</taxon>
        <taxon>Hymenostomatida</taxon>
        <taxon>Ophryoglenina</taxon>
        <taxon>Ichthyophthirius</taxon>
    </lineage>
</organism>
<name>G0QME3_ICHMU</name>
<dbReference type="EMBL" id="GL983416">
    <property type="protein sequence ID" value="EGR33612.1"/>
    <property type="molecule type" value="Genomic_DNA"/>
</dbReference>
<dbReference type="GeneID" id="14909795"/>
<evidence type="ECO:0000313" key="3">
    <source>
        <dbReference type="Proteomes" id="UP000008983"/>
    </source>
</evidence>
<dbReference type="InParanoid" id="G0QME3"/>
<dbReference type="AlphaFoldDB" id="G0QME3"/>
<protein>
    <recommendedName>
        <fullName evidence="1">RRM domain-containing protein</fullName>
    </recommendedName>
</protein>
<dbReference type="Gene3D" id="3.30.70.330">
    <property type="match status" value="1"/>
</dbReference>
<gene>
    <name evidence="2" type="ORF">IMG5_047920</name>
</gene>
<dbReference type="InterPro" id="IPR012677">
    <property type="entry name" value="Nucleotide-bd_a/b_plait_sf"/>
</dbReference>
<proteinExistence type="predicted"/>
<reference evidence="2 3" key="1">
    <citation type="submission" date="2011-07" db="EMBL/GenBank/DDBJ databases">
        <authorList>
            <person name="Coyne R."/>
            <person name="Brami D."/>
            <person name="Johnson J."/>
            <person name="Hostetler J."/>
            <person name="Hannick L."/>
            <person name="Clark T."/>
            <person name="Cassidy-Hanley D."/>
            <person name="Inman J."/>
        </authorList>
    </citation>
    <scope>NUCLEOTIDE SEQUENCE [LARGE SCALE GENOMIC DNA]</scope>
    <source>
        <strain evidence="2 3">G5</strain>
    </source>
</reference>
<dbReference type="GO" id="GO:0003723">
    <property type="term" value="F:RNA binding"/>
    <property type="evidence" value="ECO:0007669"/>
    <property type="project" value="InterPro"/>
</dbReference>
<dbReference type="Pfam" id="PF00076">
    <property type="entry name" value="RRM_1"/>
    <property type="match status" value="1"/>
</dbReference>
<dbReference type="InterPro" id="IPR000504">
    <property type="entry name" value="RRM_dom"/>
</dbReference>
<dbReference type="OrthoDB" id="10568465at2759"/>
<evidence type="ECO:0000313" key="2">
    <source>
        <dbReference type="EMBL" id="EGR33612.1"/>
    </source>
</evidence>
<dbReference type="SUPFAM" id="SSF54928">
    <property type="entry name" value="RNA-binding domain, RBD"/>
    <property type="match status" value="1"/>
</dbReference>
<sequence length="72" mass="8381">MPWMINTNELFELASEKNNIQIEKITTTYTGKNNNSIMEAEVHFLNLKDAQNFIDNYNEATLEGKELKVFLI</sequence>
<accession>G0QME3</accession>